<proteinExistence type="predicted"/>
<feature type="compositionally biased region" description="Low complexity" evidence="1">
    <location>
        <begin position="128"/>
        <end position="138"/>
    </location>
</feature>
<sequence length="237" mass="26195">MPGRIIPAHIQNYIYSCEAADAYTPTSYPRQYTNPNHSRHASGDHYTSDRIMGRDRRSAPLPPPGITSSSRSGRRSSFASPSAPPDLSRLRIAEEPPPSWPRPARRATPPSPTPPSTRERRKNVHFDAPSTTTSATPSGPVPQRPKAFACDAPPVAISESAKDTARRLYHRKNSDGGPVRESARPGASLRRSESTWTLNSTRAEMGTTVGGGGRKERRGAGERERERERRDRPSRRR</sequence>
<gene>
    <name evidence="2" type="ORF">LECACI_7A008712</name>
</gene>
<organism evidence="2 3">
    <name type="scientific">Lecanosticta acicola</name>
    <dbReference type="NCBI Taxonomy" id="111012"/>
    <lineage>
        <taxon>Eukaryota</taxon>
        <taxon>Fungi</taxon>
        <taxon>Dikarya</taxon>
        <taxon>Ascomycota</taxon>
        <taxon>Pezizomycotina</taxon>
        <taxon>Dothideomycetes</taxon>
        <taxon>Dothideomycetidae</taxon>
        <taxon>Mycosphaerellales</taxon>
        <taxon>Mycosphaerellaceae</taxon>
        <taxon>Lecanosticta</taxon>
    </lineage>
</organism>
<feature type="compositionally biased region" description="Low complexity" evidence="1">
    <location>
        <begin position="66"/>
        <end position="81"/>
    </location>
</feature>
<feature type="compositionally biased region" description="Basic and acidic residues" evidence="1">
    <location>
        <begin position="41"/>
        <end position="58"/>
    </location>
</feature>
<accession>A0AAI8Z6S6</accession>
<comment type="caution">
    <text evidence="2">The sequence shown here is derived from an EMBL/GenBank/DDBJ whole genome shotgun (WGS) entry which is preliminary data.</text>
</comment>
<feature type="compositionally biased region" description="Basic and acidic residues" evidence="1">
    <location>
        <begin position="218"/>
        <end position="231"/>
    </location>
</feature>
<feature type="region of interest" description="Disordered" evidence="1">
    <location>
        <begin position="28"/>
        <end position="237"/>
    </location>
</feature>
<dbReference type="EMBL" id="CAVMBE010000088">
    <property type="protein sequence ID" value="CAK4033554.1"/>
    <property type="molecule type" value="Genomic_DNA"/>
</dbReference>
<evidence type="ECO:0000313" key="2">
    <source>
        <dbReference type="EMBL" id="CAK4033554.1"/>
    </source>
</evidence>
<protein>
    <submittedName>
        <fullName evidence="2">Uncharacterized protein</fullName>
    </submittedName>
</protein>
<keyword evidence="3" id="KW-1185">Reference proteome</keyword>
<reference evidence="2" key="1">
    <citation type="submission" date="2023-11" db="EMBL/GenBank/DDBJ databases">
        <authorList>
            <person name="Alioto T."/>
            <person name="Alioto T."/>
            <person name="Gomez Garrido J."/>
        </authorList>
    </citation>
    <scope>NUCLEOTIDE SEQUENCE</scope>
</reference>
<evidence type="ECO:0000313" key="3">
    <source>
        <dbReference type="Proteomes" id="UP001296104"/>
    </source>
</evidence>
<evidence type="ECO:0000256" key="1">
    <source>
        <dbReference type="SAM" id="MobiDB-lite"/>
    </source>
</evidence>
<name>A0AAI8Z6S6_9PEZI</name>
<dbReference type="AlphaFoldDB" id="A0AAI8Z6S6"/>
<dbReference type="Proteomes" id="UP001296104">
    <property type="component" value="Unassembled WGS sequence"/>
</dbReference>